<proteinExistence type="predicted"/>
<dbReference type="EMBL" id="JAYMYQ010000009">
    <property type="protein sequence ID" value="KAK7313221.1"/>
    <property type="molecule type" value="Genomic_DNA"/>
</dbReference>
<evidence type="ECO:0000313" key="3">
    <source>
        <dbReference type="Proteomes" id="UP001367508"/>
    </source>
</evidence>
<evidence type="ECO:0000313" key="2">
    <source>
        <dbReference type="EMBL" id="KAK7313221.1"/>
    </source>
</evidence>
<gene>
    <name evidence="2" type="ORF">VNO77_37772</name>
</gene>
<dbReference type="Proteomes" id="UP001367508">
    <property type="component" value="Unassembled WGS sequence"/>
</dbReference>
<sequence>MKNLESRTSLTQDSIPSLMLCFGSLIGAREVKRRVTGLESRSQFKFSGLASLSQSLRSQLPVPLAPKLSTSTSQSIGIPGPEQKQRHKPRGSPTGRKTTNWTAARSRAGRPDVSRVFDAHGAPPEHCAAPE</sequence>
<keyword evidence="3" id="KW-1185">Reference proteome</keyword>
<accession>A0AAN9PW85</accession>
<feature type="compositionally biased region" description="Basic and acidic residues" evidence="1">
    <location>
        <begin position="109"/>
        <end position="118"/>
    </location>
</feature>
<protein>
    <submittedName>
        <fullName evidence="2">Uncharacterized protein</fullName>
    </submittedName>
</protein>
<name>A0AAN9PW85_CANGL</name>
<evidence type="ECO:0000256" key="1">
    <source>
        <dbReference type="SAM" id="MobiDB-lite"/>
    </source>
</evidence>
<feature type="region of interest" description="Disordered" evidence="1">
    <location>
        <begin position="63"/>
        <end position="131"/>
    </location>
</feature>
<comment type="caution">
    <text evidence="2">The sequence shown here is derived from an EMBL/GenBank/DDBJ whole genome shotgun (WGS) entry which is preliminary data.</text>
</comment>
<reference evidence="2 3" key="1">
    <citation type="submission" date="2024-01" db="EMBL/GenBank/DDBJ databases">
        <title>The genomes of 5 underutilized Papilionoideae crops provide insights into root nodulation and disease resistanc.</title>
        <authorList>
            <person name="Jiang F."/>
        </authorList>
    </citation>
    <scope>NUCLEOTIDE SEQUENCE [LARGE SCALE GENOMIC DNA]</scope>
    <source>
        <strain evidence="2">LVBAO_FW01</strain>
        <tissue evidence="2">Leaves</tissue>
    </source>
</reference>
<dbReference type="AlphaFoldDB" id="A0AAN9PW85"/>
<organism evidence="2 3">
    <name type="scientific">Canavalia gladiata</name>
    <name type="common">Sword bean</name>
    <name type="synonym">Dolichos gladiatus</name>
    <dbReference type="NCBI Taxonomy" id="3824"/>
    <lineage>
        <taxon>Eukaryota</taxon>
        <taxon>Viridiplantae</taxon>
        <taxon>Streptophyta</taxon>
        <taxon>Embryophyta</taxon>
        <taxon>Tracheophyta</taxon>
        <taxon>Spermatophyta</taxon>
        <taxon>Magnoliopsida</taxon>
        <taxon>eudicotyledons</taxon>
        <taxon>Gunneridae</taxon>
        <taxon>Pentapetalae</taxon>
        <taxon>rosids</taxon>
        <taxon>fabids</taxon>
        <taxon>Fabales</taxon>
        <taxon>Fabaceae</taxon>
        <taxon>Papilionoideae</taxon>
        <taxon>50 kb inversion clade</taxon>
        <taxon>NPAAA clade</taxon>
        <taxon>indigoferoid/millettioid clade</taxon>
        <taxon>Phaseoleae</taxon>
        <taxon>Canavalia</taxon>
    </lineage>
</organism>